<feature type="domain" description="Sigma-54 factor interaction" evidence="19">
    <location>
        <begin position="166"/>
        <end position="395"/>
    </location>
</feature>
<dbReference type="CDD" id="cd00009">
    <property type="entry name" value="AAA"/>
    <property type="match status" value="1"/>
</dbReference>
<evidence type="ECO:0000256" key="15">
    <source>
        <dbReference type="ARBA" id="ARBA00031910"/>
    </source>
</evidence>
<evidence type="ECO:0000256" key="4">
    <source>
        <dbReference type="ARBA" id="ARBA00022491"/>
    </source>
</evidence>
<dbReference type="EMBL" id="JAGSPC010000001">
    <property type="protein sequence ID" value="MBV7259456.1"/>
    <property type="molecule type" value="Genomic_DNA"/>
</dbReference>
<dbReference type="PANTHER" id="PTHR32071">
    <property type="entry name" value="TRANSCRIPTIONAL REGULATORY PROTEIN"/>
    <property type="match status" value="1"/>
</dbReference>
<comment type="subcellular location">
    <subcellularLocation>
        <location evidence="1">Cytoplasm</location>
    </subcellularLocation>
</comment>
<evidence type="ECO:0000256" key="16">
    <source>
        <dbReference type="ARBA" id="ARBA00043886"/>
    </source>
</evidence>
<evidence type="ECO:0000256" key="3">
    <source>
        <dbReference type="ARBA" id="ARBA00022490"/>
    </source>
</evidence>
<keyword evidence="4" id="KW-0678">Repressor</keyword>
<dbReference type="InterPro" id="IPR058031">
    <property type="entry name" value="AAA_lid_NorR"/>
</dbReference>
<dbReference type="Pfam" id="PF25601">
    <property type="entry name" value="AAA_lid_14"/>
    <property type="match status" value="1"/>
</dbReference>
<protein>
    <recommendedName>
        <fullName evidence="2">DNA-binding transcriptional regulator NtrC</fullName>
    </recommendedName>
    <alternativeName>
        <fullName evidence="14">Nitrogen regulation protein NR(I)</fullName>
    </alternativeName>
    <alternativeName>
        <fullName evidence="15">Nitrogen regulator I</fullName>
    </alternativeName>
</protein>
<evidence type="ECO:0000256" key="1">
    <source>
        <dbReference type="ARBA" id="ARBA00004496"/>
    </source>
</evidence>
<dbReference type="CDD" id="cd00156">
    <property type="entry name" value="REC"/>
    <property type="match status" value="1"/>
</dbReference>
<sequence>MADIDSRLEAQPDDGPENSGDMRLVMLIDDEPAQSRLISAIAAREGWRTIVASDPETAIAMLGTREGMQLSAILLDQWVPGDDACSLIAELKERRPALPILMLTTSASPLLAVEAMRAGASDYLVKPVSPDRLMEALRTVTTRETPRDELAPLTEKMSATLDFDAMIGTAPKFRTALAQAAKAARGHGHAVIEGESGTGKEMLMRAMHAASPRANESLRIINVGSVPPNSIESVLFGHEPNAFPGAFDRQIGALQHCDGGTLVLDEVDRLTPELQARLAEAFDSGIVRPVGATHGFRVDVRILCASNIGLGALVDAGHFDPALAAKIGATRIALPPLRERTGDIPALARHFLGRIGDQPGLKHLSVSESALALLSAYEWPGNVRQLQSVLFRAAVYCEGQTLNAESFPQLSEMLGEVASDPLSSIHEGVGVMLYTEDGNLRPLEEIEADVIRLAIGHYRGRMTEVARRLGIGRSTLYRKLSDLGIDNAA</sequence>
<keyword evidence="22" id="KW-1185">Reference proteome</keyword>
<dbReference type="SMART" id="SM00448">
    <property type="entry name" value="REC"/>
    <property type="match status" value="1"/>
</dbReference>
<evidence type="ECO:0000256" key="13">
    <source>
        <dbReference type="ARBA" id="ARBA00023231"/>
    </source>
</evidence>
<comment type="caution">
    <text evidence="21">The sequence shown here is derived from an EMBL/GenBank/DDBJ whole genome shotgun (WGS) entry which is preliminary data.</text>
</comment>
<keyword evidence="8" id="KW-0902">Two-component regulatory system</keyword>
<evidence type="ECO:0000256" key="5">
    <source>
        <dbReference type="ARBA" id="ARBA00022553"/>
    </source>
</evidence>
<dbReference type="GO" id="GO:0006355">
    <property type="term" value="P:regulation of DNA-templated transcription"/>
    <property type="evidence" value="ECO:0007669"/>
    <property type="project" value="InterPro"/>
</dbReference>
<reference evidence="21" key="1">
    <citation type="submission" date="2021-04" db="EMBL/GenBank/DDBJ databases">
        <authorList>
            <person name="Pira H."/>
            <person name="Risdian C."/>
            <person name="Wink J."/>
        </authorList>
    </citation>
    <scope>NUCLEOTIDE SEQUENCE</scope>
    <source>
        <strain evidence="21">WH158</strain>
    </source>
</reference>
<evidence type="ECO:0000259" key="19">
    <source>
        <dbReference type="PROSITE" id="PS50045"/>
    </source>
</evidence>
<comment type="function">
    <text evidence="16">Member of the two-component regulatory system NtrB/NtrC, which controls expression of the nitrogen-regulated (ntr) genes in response to nitrogen limitation. Phosphorylated NtrC binds directly to DNA and stimulates the formation of open promoter-sigma54-RNA polymerase complexes.</text>
</comment>
<dbReference type="InterPro" id="IPR003593">
    <property type="entry name" value="AAA+_ATPase"/>
</dbReference>
<dbReference type="Pfam" id="PF00158">
    <property type="entry name" value="Sigma54_activat"/>
    <property type="match status" value="1"/>
</dbReference>
<gene>
    <name evidence="21" type="ORF">KCG46_07710</name>
</gene>
<dbReference type="InterPro" id="IPR002078">
    <property type="entry name" value="Sigma_54_int"/>
</dbReference>
<keyword evidence="9" id="KW-0805">Transcription regulation</keyword>
<dbReference type="SMART" id="SM00382">
    <property type="entry name" value="AAA"/>
    <property type="match status" value="1"/>
</dbReference>
<evidence type="ECO:0000256" key="17">
    <source>
        <dbReference type="PROSITE-ProRule" id="PRU00169"/>
    </source>
</evidence>
<evidence type="ECO:0000313" key="21">
    <source>
        <dbReference type="EMBL" id="MBV7259456.1"/>
    </source>
</evidence>
<keyword evidence="3" id="KW-0963">Cytoplasm</keyword>
<keyword evidence="7" id="KW-0067">ATP-binding</keyword>
<keyword evidence="12" id="KW-0804">Transcription</keyword>
<feature type="domain" description="Response regulatory" evidence="20">
    <location>
        <begin position="24"/>
        <end position="141"/>
    </location>
</feature>
<dbReference type="AlphaFoldDB" id="A0A9X1F357"/>
<dbReference type="PROSITE" id="PS50045">
    <property type="entry name" value="SIGMA54_INTERACT_4"/>
    <property type="match status" value="1"/>
</dbReference>
<dbReference type="Proteomes" id="UP001138681">
    <property type="component" value="Unassembled WGS sequence"/>
</dbReference>
<proteinExistence type="predicted"/>
<keyword evidence="5 17" id="KW-0597">Phosphoprotein</keyword>
<feature type="compositionally biased region" description="Basic and acidic residues" evidence="18">
    <location>
        <begin position="1"/>
        <end position="10"/>
    </location>
</feature>
<evidence type="ECO:0000256" key="11">
    <source>
        <dbReference type="ARBA" id="ARBA00023159"/>
    </source>
</evidence>
<evidence type="ECO:0000256" key="2">
    <source>
        <dbReference type="ARBA" id="ARBA00019059"/>
    </source>
</evidence>
<keyword evidence="11" id="KW-0010">Activator</keyword>
<feature type="modified residue" description="4-aspartylphosphate" evidence="17">
    <location>
        <position position="76"/>
    </location>
</feature>
<keyword evidence="10" id="KW-0238">DNA-binding</keyword>
<evidence type="ECO:0000256" key="10">
    <source>
        <dbReference type="ARBA" id="ARBA00023125"/>
    </source>
</evidence>
<organism evidence="21 22">
    <name type="scientific">Erythrobacter crassostreae</name>
    <dbReference type="NCBI Taxonomy" id="2828328"/>
    <lineage>
        <taxon>Bacteria</taxon>
        <taxon>Pseudomonadati</taxon>
        <taxon>Pseudomonadota</taxon>
        <taxon>Alphaproteobacteria</taxon>
        <taxon>Sphingomonadales</taxon>
        <taxon>Erythrobacteraceae</taxon>
        <taxon>Erythrobacter/Porphyrobacter group</taxon>
        <taxon>Erythrobacter</taxon>
    </lineage>
</organism>
<keyword evidence="13" id="KW-0535">Nitrogen fixation</keyword>
<dbReference type="PANTHER" id="PTHR32071:SF95">
    <property type="entry name" value="DNA-BINDING TRANSCRIPTIONAL REGULATOR NTRC"/>
    <property type="match status" value="1"/>
</dbReference>
<dbReference type="Pfam" id="PF02954">
    <property type="entry name" value="HTH_8"/>
    <property type="match status" value="1"/>
</dbReference>
<dbReference type="GO" id="GO:0005737">
    <property type="term" value="C:cytoplasm"/>
    <property type="evidence" value="ECO:0007669"/>
    <property type="project" value="UniProtKB-SubCell"/>
</dbReference>
<accession>A0A9X1F357</accession>
<dbReference type="Pfam" id="PF00072">
    <property type="entry name" value="Response_reg"/>
    <property type="match status" value="1"/>
</dbReference>
<evidence type="ECO:0000256" key="8">
    <source>
        <dbReference type="ARBA" id="ARBA00023012"/>
    </source>
</evidence>
<evidence type="ECO:0000256" key="18">
    <source>
        <dbReference type="SAM" id="MobiDB-lite"/>
    </source>
</evidence>
<keyword evidence="6" id="KW-0547">Nucleotide-binding</keyword>
<evidence type="ECO:0000256" key="6">
    <source>
        <dbReference type="ARBA" id="ARBA00022741"/>
    </source>
</evidence>
<evidence type="ECO:0000256" key="12">
    <source>
        <dbReference type="ARBA" id="ARBA00023163"/>
    </source>
</evidence>
<dbReference type="GO" id="GO:0000160">
    <property type="term" value="P:phosphorelay signal transduction system"/>
    <property type="evidence" value="ECO:0007669"/>
    <property type="project" value="UniProtKB-KW"/>
</dbReference>
<evidence type="ECO:0000256" key="9">
    <source>
        <dbReference type="ARBA" id="ARBA00023015"/>
    </source>
</evidence>
<evidence type="ECO:0000313" key="22">
    <source>
        <dbReference type="Proteomes" id="UP001138681"/>
    </source>
</evidence>
<dbReference type="InterPro" id="IPR002197">
    <property type="entry name" value="HTH_Fis"/>
</dbReference>
<evidence type="ECO:0000259" key="20">
    <source>
        <dbReference type="PROSITE" id="PS50110"/>
    </source>
</evidence>
<name>A0A9X1F357_9SPHN</name>
<dbReference type="PROSITE" id="PS50110">
    <property type="entry name" value="RESPONSE_REGULATORY"/>
    <property type="match status" value="1"/>
</dbReference>
<dbReference type="GO" id="GO:0043565">
    <property type="term" value="F:sequence-specific DNA binding"/>
    <property type="evidence" value="ECO:0007669"/>
    <property type="project" value="InterPro"/>
</dbReference>
<evidence type="ECO:0000256" key="7">
    <source>
        <dbReference type="ARBA" id="ARBA00022840"/>
    </source>
</evidence>
<evidence type="ECO:0000256" key="14">
    <source>
        <dbReference type="ARBA" id="ARBA00029881"/>
    </source>
</evidence>
<dbReference type="GO" id="GO:0005524">
    <property type="term" value="F:ATP binding"/>
    <property type="evidence" value="ECO:0007669"/>
    <property type="project" value="UniProtKB-KW"/>
</dbReference>
<feature type="region of interest" description="Disordered" evidence="18">
    <location>
        <begin position="1"/>
        <end position="21"/>
    </location>
</feature>
<dbReference type="InterPro" id="IPR001789">
    <property type="entry name" value="Sig_transdc_resp-reg_receiver"/>
</dbReference>